<reference evidence="3 4" key="4">
    <citation type="submission" date="2017-10" db="EMBL/GenBank/DDBJ databases">
        <title>Genome analyses suggest a sexual origin of heterokaryosis in a supposedly ancient asexual fungus.</title>
        <authorList>
            <person name="Corradi N."/>
            <person name="Sedzielewska K."/>
            <person name="Noel J."/>
            <person name="Charron P."/>
            <person name="Farinelli L."/>
            <person name="Marton T."/>
            <person name="Kruger M."/>
            <person name="Pelin A."/>
            <person name="Brachmann A."/>
            <person name="Corradi N."/>
        </authorList>
    </citation>
    <scope>NUCLEOTIDE SEQUENCE [LARGE SCALE GENOMIC DNA]</scope>
    <source>
        <strain evidence="3 4">A1</strain>
    </source>
</reference>
<reference evidence="2 5" key="1">
    <citation type="submission" date="2016-04" db="EMBL/GenBank/DDBJ databases">
        <title>Genome analyses suggest a sexual origin of heterokaryosis in a supposedly ancient asexual fungus.</title>
        <authorList>
            <person name="Ropars J."/>
            <person name="Sedzielewska K."/>
            <person name="Noel J."/>
            <person name="Charron P."/>
            <person name="Farinelli L."/>
            <person name="Marton T."/>
            <person name="Kruger M."/>
            <person name="Pelin A."/>
            <person name="Brachmann A."/>
            <person name="Corradi N."/>
        </authorList>
    </citation>
    <scope>NUCLEOTIDE SEQUENCE [LARGE SCALE GENOMIC DNA]</scope>
    <source>
        <strain evidence="2 5">A5</strain>
    </source>
</reference>
<sequence>MLEYPKTYTEDDHISRIVEKRISSRQKKPVISSGEAFSALEIIAERLGYPDSSPRDKPYRRTYSTKKASKKTSKTKRRCSGLLLAQTYDSSNEENMRQTVRQRHLLIARIMNLTDAIKLKKKSVKKNGKEVKEVTKKKSTKKKTEQGSRSKTKDNGVKNNNGVKNGQLPENTHAVDLVFDGDARYKRQPIGLRQNNLALNHAIKAYQKAQSSNHEGSGDSKLHKTQLCKSSVICYPKAPNDMASICCKIDTEIISYAVIDTGSDSSIISQNISEKR</sequence>
<organism evidence="2 5">
    <name type="scientific">Rhizophagus irregularis</name>
    <dbReference type="NCBI Taxonomy" id="588596"/>
    <lineage>
        <taxon>Eukaryota</taxon>
        <taxon>Fungi</taxon>
        <taxon>Fungi incertae sedis</taxon>
        <taxon>Mucoromycota</taxon>
        <taxon>Glomeromycotina</taxon>
        <taxon>Glomeromycetes</taxon>
        <taxon>Glomerales</taxon>
        <taxon>Glomeraceae</taxon>
        <taxon>Rhizophagus</taxon>
    </lineage>
</organism>
<evidence type="ECO:0000313" key="3">
    <source>
        <dbReference type="EMBL" id="PKC70058.1"/>
    </source>
</evidence>
<dbReference type="VEuPathDB" id="FungiDB:RhiirA1_455239"/>
<comment type="caution">
    <text evidence="2">The sequence shown here is derived from an EMBL/GenBank/DDBJ whole genome shotgun (WGS) entry which is preliminary data.</text>
</comment>
<dbReference type="VEuPathDB" id="FungiDB:FUN_000294"/>
<evidence type="ECO:0000256" key="1">
    <source>
        <dbReference type="SAM" id="MobiDB-lite"/>
    </source>
</evidence>
<evidence type="ECO:0000313" key="5">
    <source>
        <dbReference type="Proteomes" id="UP000232722"/>
    </source>
</evidence>
<reference evidence="3 4" key="3">
    <citation type="submission" date="2017-10" db="EMBL/GenBank/DDBJ databases">
        <title>Extensive intraspecific genome diversity in a model arbuscular mycorrhizal fungus.</title>
        <authorList>
            <person name="Chen E.C.H."/>
            <person name="Morin E."/>
            <person name="Baudet D."/>
            <person name="Noel J."/>
            <person name="Ndikumana S."/>
            <person name="Charron P."/>
            <person name="St-Onge C."/>
            <person name="Giorgi J."/>
            <person name="Grigoriev I.V."/>
            <person name="Roux C."/>
            <person name="Martin F.M."/>
            <person name="Corradi N."/>
        </authorList>
    </citation>
    <scope>NUCLEOTIDE SEQUENCE [LARGE SCALE GENOMIC DNA]</scope>
    <source>
        <strain evidence="3 4">A1</strain>
    </source>
</reference>
<dbReference type="OrthoDB" id="2434311at2759"/>
<dbReference type="EMBL" id="LLXH01000244">
    <property type="protein sequence ID" value="PKC70058.1"/>
    <property type="molecule type" value="Genomic_DNA"/>
</dbReference>
<feature type="compositionally biased region" description="Basic residues" evidence="1">
    <location>
        <begin position="60"/>
        <end position="77"/>
    </location>
</feature>
<dbReference type="EMBL" id="LLXJ01000870">
    <property type="protein sequence ID" value="PKC05503.1"/>
    <property type="molecule type" value="Genomic_DNA"/>
</dbReference>
<name>A0A2I1EYN1_9GLOM</name>
<dbReference type="Proteomes" id="UP000232722">
    <property type="component" value="Unassembled WGS sequence"/>
</dbReference>
<evidence type="ECO:0000313" key="4">
    <source>
        <dbReference type="Proteomes" id="UP000232688"/>
    </source>
</evidence>
<dbReference type="VEuPathDB" id="FungiDB:RhiirFUN_017659"/>
<feature type="compositionally biased region" description="Low complexity" evidence="1">
    <location>
        <begin position="157"/>
        <end position="166"/>
    </location>
</feature>
<protein>
    <submittedName>
        <fullName evidence="2">Uncharacterized protein</fullName>
    </submittedName>
</protein>
<dbReference type="Proteomes" id="UP000232688">
    <property type="component" value="Unassembled WGS sequence"/>
</dbReference>
<dbReference type="AlphaFoldDB" id="A0A2I1EYN1"/>
<gene>
    <name evidence="3" type="ORF">RhiirA1_455239</name>
    <name evidence="2" type="ORF">RhiirA5_420842</name>
</gene>
<reference evidence="2 5" key="2">
    <citation type="submission" date="2017-09" db="EMBL/GenBank/DDBJ databases">
        <title>Extensive intraspecific genome diversity in a model arbuscular mycorrhizal fungus.</title>
        <authorList>
            <person name="Chen E.C."/>
            <person name="Morin E."/>
            <person name="Beaudet D."/>
            <person name="Noel J."/>
            <person name="Ndikumana S."/>
            <person name="Charron P."/>
            <person name="St-Onge C."/>
            <person name="Giorgi J."/>
            <person name="Grigoriev I.V."/>
            <person name="Roux C."/>
            <person name="Martin F.M."/>
            <person name="Corradi N."/>
        </authorList>
    </citation>
    <scope>NUCLEOTIDE SEQUENCE [LARGE SCALE GENOMIC DNA]</scope>
    <source>
        <strain evidence="2 5">A5</strain>
    </source>
</reference>
<accession>A0A2I1EYN1</accession>
<feature type="region of interest" description="Disordered" evidence="1">
    <location>
        <begin position="50"/>
        <end position="77"/>
    </location>
</feature>
<proteinExistence type="predicted"/>
<feature type="compositionally biased region" description="Basic and acidic residues" evidence="1">
    <location>
        <begin position="127"/>
        <end position="156"/>
    </location>
</feature>
<evidence type="ECO:0000313" key="2">
    <source>
        <dbReference type="EMBL" id="PKC05503.1"/>
    </source>
</evidence>
<feature type="region of interest" description="Disordered" evidence="1">
    <location>
        <begin position="123"/>
        <end position="169"/>
    </location>
</feature>